<dbReference type="Pfam" id="PF02230">
    <property type="entry name" value="Abhydrolase_2"/>
    <property type="match status" value="1"/>
</dbReference>
<gene>
    <name evidence="5" type="ORF">P8627_16735</name>
</gene>
<evidence type="ECO:0000256" key="1">
    <source>
        <dbReference type="ARBA" id="ARBA00022729"/>
    </source>
</evidence>
<accession>A0ABY8LEX3</accession>
<evidence type="ECO:0000313" key="5">
    <source>
        <dbReference type="EMBL" id="WGH78635.1"/>
    </source>
</evidence>
<feature type="domain" description="Phospholipase/carboxylesterase/thioesterase" evidence="4">
    <location>
        <begin position="37"/>
        <end position="185"/>
    </location>
</feature>
<dbReference type="PROSITE" id="PS51257">
    <property type="entry name" value="PROKAR_LIPOPROTEIN"/>
    <property type="match status" value="1"/>
</dbReference>
<dbReference type="InterPro" id="IPR003140">
    <property type="entry name" value="PLipase/COase/thioEstase"/>
</dbReference>
<dbReference type="PANTHER" id="PTHR43037">
    <property type="entry name" value="UNNAMED PRODUCT-RELATED"/>
    <property type="match status" value="1"/>
</dbReference>
<proteinExistence type="predicted"/>
<dbReference type="Proteomes" id="UP001243420">
    <property type="component" value="Chromosome"/>
</dbReference>
<dbReference type="RefSeq" id="WP_279965386.1">
    <property type="nucleotide sequence ID" value="NZ_CP122537.1"/>
</dbReference>
<protein>
    <submittedName>
        <fullName evidence="5">PHB depolymerase family esterase</fullName>
    </submittedName>
</protein>
<evidence type="ECO:0000256" key="2">
    <source>
        <dbReference type="ARBA" id="ARBA00022801"/>
    </source>
</evidence>
<reference evidence="5 6" key="1">
    <citation type="submission" date="2023-04" db="EMBL/GenBank/DDBJ databases">
        <title>Jannaschia ovalis sp. nov., a marine bacterium isolated from sea tidal flat.</title>
        <authorList>
            <person name="Kwon D.Y."/>
            <person name="Kim J.-J."/>
        </authorList>
    </citation>
    <scope>NUCLEOTIDE SEQUENCE [LARGE SCALE GENOMIC DNA]</scope>
    <source>
        <strain evidence="5 6">GRR-S6-38</strain>
    </source>
</reference>
<dbReference type="Gene3D" id="3.40.50.1820">
    <property type="entry name" value="alpha/beta hydrolase"/>
    <property type="match status" value="1"/>
</dbReference>
<feature type="chain" id="PRO_5045229819" evidence="3">
    <location>
        <begin position="18"/>
        <end position="267"/>
    </location>
</feature>
<dbReference type="InterPro" id="IPR050955">
    <property type="entry name" value="Plant_Biomass_Hydrol_Est"/>
</dbReference>
<dbReference type="EMBL" id="CP122537">
    <property type="protein sequence ID" value="WGH78635.1"/>
    <property type="molecule type" value="Genomic_DNA"/>
</dbReference>
<organism evidence="5 6">
    <name type="scientific">Jannaschia ovalis</name>
    <dbReference type="NCBI Taxonomy" id="3038773"/>
    <lineage>
        <taxon>Bacteria</taxon>
        <taxon>Pseudomonadati</taxon>
        <taxon>Pseudomonadota</taxon>
        <taxon>Alphaproteobacteria</taxon>
        <taxon>Rhodobacterales</taxon>
        <taxon>Roseobacteraceae</taxon>
        <taxon>Jannaschia</taxon>
    </lineage>
</organism>
<dbReference type="PANTHER" id="PTHR43037:SF5">
    <property type="entry name" value="FERULOYL ESTERASE"/>
    <property type="match status" value="1"/>
</dbReference>
<feature type="signal peptide" evidence="3">
    <location>
        <begin position="1"/>
        <end position="17"/>
    </location>
</feature>
<dbReference type="SUPFAM" id="SSF53474">
    <property type="entry name" value="alpha/beta-Hydrolases"/>
    <property type="match status" value="1"/>
</dbReference>
<name>A0ABY8LEX3_9RHOB</name>
<keyword evidence="2" id="KW-0378">Hydrolase</keyword>
<evidence type="ECO:0000256" key="3">
    <source>
        <dbReference type="SAM" id="SignalP"/>
    </source>
</evidence>
<keyword evidence="1 3" id="KW-0732">Signal</keyword>
<evidence type="ECO:0000313" key="6">
    <source>
        <dbReference type="Proteomes" id="UP001243420"/>
    </source>
</evidence>
<keyword evidence="6" id="KW-1185">Reference proteome</keyword>
<evidence type="ECO:0000259" key="4">
    <source>
        <dbReference type="Pfam" id="PF02230"/>
    </source>
</evidence>
<sequence length="267" mass="28284">MRALALLLAVCATAAQACPGRDAPCEIDGGTYRIVLPEGAAPAPAVVFLHGFGGSGAGVLRQTGMVSSLTARGWAVIAPDGRPRQGRNGLRWSFDGAEGRTADAFLRAVAADAAARHGVDAGRMVLAGFSNGAFMVTYLACRDPEAFAAYAPLSGGFWEPQPERCAGPVRLLQTHGWRDPTVPLEGRPLGGGRRVQGDIFAGLQLWRETNGCQWDDPEGYATTGQFMRRRWDCGAGSALEMALFPGGHGVPDGWADLMLDWFEALPD</sequence>
<dbReference type="InterPro" id="IPR029058">
    <property type="entry name" value="AB_hydrolase_fold"/>
</dbReference>